<evidence type="ECO:0000313" key="1">
    <source>
        <dbReference type="EMBL" id="KAK4780735.1"/>
    </source>
</evidence>
<proteinExistence type="predicted"/>
<gene>
    <name evidence="1" type="ORF">SAY87_016841</name>
</gene>
<keyword evidence="2" id="KW-1185">Reference proteome</keyword>
<protein>
    <submittedName>
        <fullName evidence="1">Uncharacterized protein</fullName>
    </submittedName>
</protein>
<evidence type="ECO:0000313" key="2">
    <source>
        <dbReference type="Proteomes" id="UP001345219"/>
    </source>
</evidence>
<name>A0AAN7L997_9MYRT</name>
<dbReference type="Proteomes" id="UP001345219">
    <property type="component" value="Chromosome 13"/>
</dbReference>
<accession>A0AAN7L997</accession>
<comment type="caution">
    <text evidence="1">The sequence shown here is derived from an EMBL/GenBank/DDBJ whole genome shotgun (WGS) entry which is preliminary data.</text>
</comment>
<sequence length="103" mass="11413">MYRVIKLLACVGSHGPFFSWHFSCGSTSALALHFVGMCIEQHGETTSSLLLWLAHQGSGSRPSSRARELTCHGPKDGSQLEEMLSGFLPTSLYHGRHVYVYMQ</sequence>
<reference evidence="1 2" key="1">
    <citation type="journal article" date="2023" name="Hortic Res">
        <title>Pangenome of water caltrop reveals structural variations and asymmetric subgenome divergence after allopolyploidization.</title>
        <authorList>
            <person name="Zhang X."/>
            <person name="Chen Y."/>
            <person name="Wang L."/>
            <person name="Yuan Y."/>
            <person name="Fang M."/>
            <person name="Shi L."/>
            <person name="Lu R."/>
            <person name="Comes H.P."/>
            <person name="Ma Y."/>
            <person name="Chen Y."/>
            <person name="Huang G."/>
            <person name="Zhou Y."/>
            <person name="Zheng Z."/>
            <person name="Qiu Y."/>
        </authorList>
    </citation>
    <scope>NUCLEOTIDE SEQUENCE [LARGE SCALE GENOMIC DNA]</scope>
    <source>
        <tissue evidence="1">Roots</tissue>
    </source>
</reference>
<organism evidence="1 2">
    <name type="scientific">Trapa incisa</name>
    <dbReference type="NCBI Taxonomy" id="236973"/>
    <lineage>
        <taxon>Eukaryota</taxon>
        <taxon>Viridiplantae</taxon>
        <taxon>Streptophyta</taxon>
        <taxon>Embryophyta</taxon>
        <taxon>Tracheophyta</taxon>
        <taxon>Spermatophyta</taxon>
        <taxon>Magnoliopsida</taxon>
        <taxon>eudicotyledons</taxon>
        <taxon>Gunneridae</taxon>
        <taxon>Pentapetalae</taxon>
        <taxon>rosids</taxon>
        <taxon>malvids</taxon>
        <taxon>Myrtales</taxon>
        <taxon>Lythraceae</taxon>
        <taxon>Trapa</taxon>
    </lineage>
</organism>
<dbReference type="AlphaFoldDB" id="A0AAN7L997"/>
<dbReference type="EMBL" id="JAXIOK010000001">
    <property type="protein sequence ID" value="KAK4780735.1"/>
    <property type="molecule type" value="Genomic_DNA"/>
</dbReference>